<reference evidence="1 2" key="1">
    <citation type="submission" date="2014-04" db="EMBL/GenBank/DDBJ databases">
        <authorList>
            <consortium name="DOE Joint Genome Institute"/>
            <person name="Kuo A."/>
            <person name="Martino E."/>
            <person name="Perotto S."/>
            <person name="Kohler A."/>
            <person name="Nagy L.G."/>
            <person name="Floudas D."/>
            <person name="Copeland A."/>
            <person name="Barry K.W."/>
            <person name="Cichocki N."/>
            <person name="Veneault-Fourrey C."/>
            <person name="LaButti K."/>
            <person name="Lindquist E.A."/>
            <person name="Lipzen A."/>
            <person name="Lundell T."/>
            <person name="Morin E."/>
            <person name="Murat C."/>
            <person name="Sun H."/>
            <person name="Tunlid A."/>
            <person name="Henrissat B."/>
            <person name="Grigoriev I.V."/>
            <person name="Hibbett D.S."/>
            <person name="Martin F."/>
            <person name="Nordberg H.P."/>
            <person name="Cantor M.N."/>
            <person name="Hua S.X."/>
        </authorList>
    </citation>
    <scope>NUCLEOTIDE SEQUENCE [LARGE SCALE GENOMIC DNA]</scope>
    <source>
        <strain evidence="1 2">Zn</strain>
    </source>
</reference>
<dbReference type="Proteomes" id="UP000054321">
    <property type="component" value="Unassembled WGS sequence"/>
</dbReference>
<protein>
    <submittedName>
        <fullName evidence="1">Uncharacterized protein</fullName>
    </submittedName>
</protein>
<proteinExistence type="predicted"/>
<name>A0A0C3I291_OIDMZ</name>
<accession>A0A0C3I291</accession>
<sequence>MPHNSEEEHVPSIEDFVASICPELKEAIILSPKTFNAVSCIIKVNQVMRGTDISTYLFASNAVGATFTRLLDASRIMSRIGVYDKKCRIFSQQWLFGNKVLDLSMGLISPAELAEEPLEAAERAL</sequence>
<dbReference type="AlphaFoldDB" id="A0A0C3I291"/>
<reference evidence="2" key="2">
    <citation type="submission" date="2015-01" db="EMBL/GenBank/DDBJ databases">
        <title>Evolutionary Origins and Diversification of the Mycorrhizal Mutualists.</title>
        <authorList>
            <consortium name="DOE Joint Genome Institute"/>
            <consortium name="Mycorrhizal Genomics Consortium"/>
            <person name="Kohler A."/>
            <person name="Kuo A."/>
            <person name="Nagy L.G."/>
            <person name="Floudas D."/>
            <person name="Copeland A."/>
            <person name="Barry K.W."/>
            <person name="Cichocki N."/>
            <person name="Veneault-Fourrey C."/>
            <person name="LaButti K."/>
            <person name="Lindquist E.A."/>
            <person name="Lipzen A."/>
            <person name="Lundell T."/>
            <person name="Morin E."/>
            <person name="Murat C."/>
            <person name="Riley R."/>
            <person name="Ohm R."/>
            <person name="Sun H."/>
            <person name="Tunlid A."/>
            <person name="Henrissat B."/>
            <person name="Grigoriev I.V."/>
            <person name="Hibbett D.S."/>
            <person name="Martin F."/>
        </authorList>
    </citation>
    <scope>NUCLEOTIDE SEQUENCE [LARGE SCALE GENOMIC DNA]</scope>
    <source>
        <strain evidence="2">Zn</strain>
    </source>
</reference>
<dbReference type="HOGENOM" id="CLU_1993262_0_0_1"/>
<dbReference type="EMBL" id="KN832870">
    <property type="protein sequence ID" value="KIN08542.1"/>
    <property type="molecule type" value="Genomic_DNA"/>
</dbReference>
<evidence type="ECO:0000313" key="2">
    <source>
        <dbReference type="Proteomes" id="UP000054321"/>
    </source>
</evidence>
<keyword evidence="2" id="KW-1185">Reference proteome</keyword>
<gene>
    <name evidence="1" type="ORF">OIDMADRAFT_48399</name>
</gene>
<dbReference type="InParanoid" id="A0A0C3I291"/>
<evidence type="ECO:0000313" key="1">
    <source>
        <dbReference type="EMBL" id="KIN08542.1"/>
    </source>
</evidence>
<dbReference type="OrthoDB" id="10640791at2759"/>
<organism evidence="1 2">
    <name type="scientific">Oidiodendron maius (strain Zn)</name>
    <dbReference type="NCBI Taxonomy" id="913774"/>
    <lineage>
        <taxon>Eukaryota</taxon>
        <taxon>Fungi</taxon>
        <taxon>Dikarya</taxon>
        <taxon>Ascomycota</taxon>
        <taxon>Pezizomycotina</taxon>
        <taxon>Leotiomycetes</taxon>
        <taxon>Leotiomycetes incertae sedis</taxon>
        <taxon>Myxotrichaceae</taxon>
        <taxon>Oidiodendron</taxon>
    </lineage>
</organism>